<gene>
    <name evidence="1" type="ORF">POPTR_004G212300</name>
</gene>
<dbReference type="EMBL" id="CM009293">
    <property type="protein sequence ID" value="PNT42432.1"/>
    <property type="molecule type" value="Genomic_DNA"/>
</dbReference>
<evidence type="ECO:0000313" key="1">
    <source>
        <dbReference type="EMBL" id="PNT42432.1"/>
    </source>
</evidence>
<dbReference type="STRING" id="3694.A0A2K2AY35"/>
<sequence length="56" mass="6475">MLFIIHVTLDYYITNGGRIGFFNSFRIGLGDFCGEELLTWALDTFKCQHPIIYSLI</sequence>
<dbReference type="Proteomes" id="UP000006729">
    <property type="component" value="Chromosome 4"/>
</dbReference>
<keyword evidence="2" id="KW-1185">Reference proteome</keyword>
<protein>
    <submittedName>
        <fullName evidence="1">Uncharacterized protein</fullName>
    </submittedName>
</protein>
<proteinExistence type="predicted"/>
<evidence type="ECO:0000313" key="2">
    <source>
        <dbReference type="Proteomes" id="UP000006729"/>
    </source>
</evidence>
<organism evidence="1 2">
    <name type="scientific">Populus trichocarpa</name>
    <name type="common">Western balsam poplar</name>
    <name type="synonym">Populus balsamifera subsp. trichocarpa</name>
    <dbReference type="NCBI Taxonomy" id="3694"/>
    <lineage>
        <taxon>Eukaryota</taxon>
        <taxon>Viridiplantae</taxon>
        <taxon>Streptophyta</taxon>
        <taxon>Embryophyta</taxon>
        <taxon>Tracheophyta</taxon>
        <taxon>Spermatophyta</taxon>
        <taxon>Magnoliopsida</taxon>
        <taxon>eudicotyledons</taxon>
        <taxon>Gunneridae</taxon>
        <taxon>Pentapetalae</taxon>
        <taxon>rosids</taxon>
        <taxon>fabids</taxon>
        <taxon>Malpighiales</taxon>
        <taxon>Salicaceae</taxon>
        <taxon>Saliceae</taxon>
        <taxon>Populus</taxon>
    </lineage>
</organism>
<reference evidence="1 2" key="1">
    <citation type="journal article" date="2006" name="Science">
        <title>The genome of black cottonwood, Populus trichocarpa (Torr. &amp; Gray).</title>
        <authorList>
            <person name="Tuskan G.A."/>
            <person name="Difazio S."/>
            <person name="Jansson S."/>
            <person name="Bohlmann J."/>
            <person name="Grigoriev I."/>
            <person name="Hellsten U."/>
            <person name="Putnam N."/>
            <person name="Ralph S."/>
            <person name="Rombauts S."/>
            <person name="Salamov A."/>
            <person name="Schein J."/>
            <person name="Sterck L."/>
            <person name="Aerts A."/>
            <person name="Bhalerao R.R."/>
            <person name="Bhalerao R.P."/>
            <person name="Blaudez D."/>
            <person name="Boerjan W."/>
            <person name="Brun A."/>
            <person name="Brunner A."/>
            <person name="Busov V."/>
            <person name="Campbell M."/>
            <person name="Carlson J."/>
            <person name="Chalot M."/>
            <person name="Chapman J."/>
            <person name="Chen G.L."/>
            <person name="Cooper D."/>
            <person name="Coutinho P.M."/>
            <person name="Couturier J."/>
            <person name="Covert S."/>
            <person name="Cronk Q."/>
            <person name="Cunningham R."/>
            <person name="Davis J."/>
            <person name="Degroeve S."/>
            <person name="Dejardin A."/>
            <person name="Depamphilis C."/>
            <person name="Detter J."/>
            <person name="Dirks B."/>
            <person name="Dubchak I."/>
            <person name="Duplessis S."/>
            <person name="Ehlting J."/>
            <person name="Ellis B."/>
            <person name="Gendler K."/>
            <person name="Goodstein D."/>
            <person name="Gribskov M."/>
            <person name="Grimwood J."/>
            <person name="Groover A."/>
            <person name="Gunter L."/>
            <person name="Hamberger B."/>
            <person name="Heinze B."/>
            <person name="Helariutta Y."/>
            <person name="Henrissat B."/>
            <person name="Holligan D."/>
            <person name="Holt R."/>
            <person name="Huang W."/>
            <person name="Islam-Faridi N."/>
            <person name="Jones S."/>
            <person name="Jones-Rhoades M."/>
            <person name="Jorgensen R."/>
            <person name="Joshi C."/>
            <person name="Kangasjarvi J."/>
            <person name="Karlsson J."/>
            <person name="Kelleher C."/>
            <person name="Kirkpatrick R."/>
            <person name="Kirst M."/>
            <person name="Kohler A."/>
            <person name="Kalluri U."/>
            <person name="Larimer F."/>
            <person name="Leebens-Mack J."/>
            <person name="Leple J.C."/>
            <person name="Locascio P."/>
            <person name="Lou Y."/>
            <person name="Lucas S."/>
            <person name="Martin F."/>
            <person name="Montanini B."/>
            <person name="Napoli C."/>
            <person name="Nelson D.R."/>
            <person name="Nelson C."/>
            <person name="Nieminen K."/>
            <person name="Nilsson O."/>
            <person name="Pereda V."/>
            <person name="Peter G."/>
            <person name="Philippe R."/>
            <person name="Pilate G."/>
            <person name="Poliakov A."/>
            <person name="Razumovskaya J."/>
            <person name="Richardson P."/>
            <person name="Rinaldi C."/>
            <person name="Ritland K."/>
            <person name="Rouze P."/>
            <person name="Ryaboy D."/>
            <person name="Schmutz J."/>
            <person name="Schrader J."/>
            <person name="Segerman B."/>
            <person name="Shin H."/>
            <person name="Siddiqui A."/>
            <person name="Sterky F."/>
            <person name="Terry A."/>
            <person name="Tsai C.J."/>
            <person name="Uberbacher E."/>
            <person name="Unneberg P."/>
            <person name="Vahala J."/>
            <person name="Wall K."/>
            <person name="Wessler S."/>
            <person name="Yang G."/>
            <person name="Yin T."/>
            <person name="Douglas C."/>
            <person name="Marra M."/>
            <person name="Sandberg G."/>
            <person name="Van de Peer Y."/>
            <person name="Rokhsar D."/>
        </authorList>
    </citation>
    <scope>NUCLEOTIDE SEQUENCE [LARGE SCALE GENOMIC DNA]</scope>
    <source>
        <strain evidence="2">cv. Nisqually</strain>
    </source>
</reference>
<dbReference type="InterPro" id="IPR014710">
    <property type="entry name" value="RmlC-like_jellyroll"/>
</dbReference>
<name>A0A2K2AY35_POPTR</name>
<dbReference type="Gene3D" id="2.60.120.10">
    <property type="entry name" value="Jelly Rolls"/>
    <property type="match status" value="1"/>
</dbReference>
<dbReference type="InParanoid" id="A0A2K2AY35"/>
<dbReference type="AlphaFoldDB" id="A0A2K2AY35"/>
<accession>A0A2K2AY35</accession>